<name>A0A6A6AYQ1_9PEZI</name>
<sequence length="231" mass="25294">MAILKIYLLYTHLSFLGAATMNRRRKSQESLTNPRHALDTKSLLETTSCSSLPTSETVSHAAIELNDNVCFNSSQMLLQRNEGRASTETFTNPESDFNASGGSVRSGSIESIIELYASLNNDREATKPKSSWWKEQMFVDRTLRTMAILVAAFAVIVIIICSSLTAKLEDSAASATTSVPIAFGSKKAMESLCEVRKLFHSGASRLRALTTFDTYLSNTGTLELLPILLSP</sequence>
<keyword evidence="2" id="KW-1133">Transmembrane helix</keyword>
<feature type="transmembrane region" description="Helical" evidence="2">
    <location>
        <begin position="146"/>
        <end position="166"/>
    </location>
</feature>
<gene>
    <name evidence="4" type="ORF">K452DRAFT_114017</name>
</gene>
<dbReference type="AlphaFoldDB" id="A0A6A6AYQ1"/>
<dbReference type="EMBL" id="ML995507">
    <property type="protein sequence ID" value="KAF2137059.1"/>
    <property type="molecule type" value="Genomic_DNA"/>
</dbReference>
<feature type="region of interest" description="Disordered" evidence="1">
    <location>
        <begin position="82"/>
        <end position="103"/>
    </location>
</feature>
<keyword evidence="5" id="KW-1185">Reference proteome</keyword>
<evidence type="ECO:0000256" key="1">
    <source>
        <dbReference type="SAM" id="MobiDB-lite"/>
    </source>
</evidence>
<proteinExistence type="predicted"/>
<feature type="signal peptide" evidence="3">
    <location>
        <begin position="1"/>
        <end position="18"/>
    </location>
</feature>
<feature type="chain" id="PRO_5025583576" evidence="3">
    <location>
        <begin position="19"/>
        <end position="231"/>
    </location>
</feature>
<protein>
    <submittedName>
        <fullName evidence="4">Uncharacterized protein</fullName>
    </submittedName>
</protein>
<organism evidence="4 5">
    <name type="scientific">Aplosporella prunicola CBS 121167</name>
    <dbReference type="NCBI Taxonomy" id="1176127"/>
    <lineage>
        <taxon>Eukaryota</taxon>
        <taxon>Fungi</taxon>
        <taxon>Dikarya</taxon>
        <taxon>Ascomycota</taxon>
        <taxon>Pezizomycotina</taxon>
        <taxon>Dothideomycetes</taxon>
        <taxon>Dothideomycetes incertae sedis</taxon>
        <taxon>Botryosphaeriales</taxon>
        <taxon>Aplosporellaceae</taxon>
        <taxon>Aplosporella</taxon>
    </lineage>
</organism>
<keyword evidence="2" id="KW-0812">Transmembrane</keyword>
<keyword evidence="3" id="KW-0732">Signal</keyword>
<accession>A0A6A6AYQ1</accession>
<dbReference type="GeneID" id="54292553"/>
<reference evidence="4" key="1">
    <citation type="journal article" date="2020" name="Stud. Mycol.">
        <title>101 Dothideomycetes genomes: a test case for predicting lifestyles and emergence of pathogens.</title>
        <authorList>
            <person name="Haridas S."/>
            <person name="Albert R."/>
            <person name="Binder M."/>
            <person name="Bloem J."/>
            <person name="Labutti K."/>
            <person name="Salamov A."/>
            <person name="Andreopoulos B."/>
            <person name="Baker S."/>
            <person name="Barry K."/>
            <person name="Bills G."/>
            <person name="Bluhm B."/>
            <person name="Cannon C."/>
            <person name="Castanera R."/>
            <person name="Culley D."/>
            <person name="Daum C."/>
            <person name="Ezra D."/>
            <person name="Gonzalez J."/>
            <person name="Henrissat B."/>
            <person name="Kuo A."/>
            <person name="Liang C."/>
            <person name="Lipzen A."/>
            <person name="Lutzoni F."/>
            <person name="Magnuson J."/>
            <person name="Mondo S."/>
            <person name="Nolan M."/>
            <person name="Ohm R."/>
            <person name="Pangilinan J."/>
            <person name="Park H.-J."/>
            <person name="Ramirez L."/>
            <person name="Alfaro M."/>
            <person name="Sun H."/>
            <person name="Tritt A."/>
            <person name="Yoshinaga Y."/>
            <person name="Zwiers L.-H."/>
            <person name="Turgeon B."/>
            <person name="Goodwin S."/>
            <person name="Spatafora J."/>
            <person name="Crous P."/>
            <person name="Grigoriev I."/>
        </authorList>
    </citation>
    <scope>NUCLEOTIDE SEQUENCE</scope>
    <source>
        <strain evidence="4">CBS 121167</strain>
    </source>
</reference>
<keyword evidence="2" id="KW-0472">Membrane</keyword>
<dbReference type="Proteomes" id="UP000799438">
    <property type="component" value="Unassembled WGS sequence"/>
</dbReference>
<dbReference type="RefSeq" id="XP_033392777.1">
    <property type="nucleotide sequence ID" value="XM_033535059.1"/>
</dbReference>
<evidence type="ECO:0000313" key="5">
    <source>
        <dbReference type="Proteomes" id="UP000799438"/>
    </source>
</evidence>
<evidence type="ECO:0000313" key="4">
    <source>
        <dbReference type="EMBL" id="KAF2137059.1"/>
    </source>
</evidence>
<evidence type="ECO:0000256" key="2">
    <source>
        <dbReference type="SAM" id="Phobius"/>
    </source>
</evidence>
<evidence type="ECO:0000256" key="3">
    <source>
        <dbReference type="SAM" id="SignalP"/>
    </source>
</evidence>